<dbReference type="AlphaFoldDB" id="A0A6A5RL52"/>
<gene>
    <name evidence="3" type="ORF">M421DRAFT_6299</name>
</gene>
<dbReference type="GeneID" id="54353693"/>
<dbReference type="RefSeq" id="XP_033447348.1">
    <property type="nucleotide sequence ID" value="XM_033596026.1"/>
</dbReference>
<keyword evidence="2" id="KW-0732">Signal</keyword>
<dbReference type="Proteomes" id="UP000800082">
    <property type="component" value="Unassembled WGS sequence"/>
</dbReference>
<accession>A0A6A5RL52</accession>
<evidence type="ECO:0008006" key="5">
    <source>
        <dbReference type="Google" id="ProtNLM"/>
    </source>
</evidence>
<feature type="region of interest" description="Disordered" evidence="1">
    <location>
        <begin position="161"/>
        <end position="182"/>
    </location>
</feature>
<protein>
    <recommendedName>
        <fullName evidence="5">GPI anchored protein</fullName>
    </recommendedName>
</protein>
<keyword evidence="4" id="KW-1185">Reference proteome</keyword>
<name>A0A6A5RL52_9PLEO</name>
<organism evidence="3 4">
    <name type="scientific">Didymella exigua CBS 183.55</name>
    <dbReference type="NCBI Taxonomy" id="1150837"/>
    <lineage>
        <taxon>Eukaryota</taxon>
        <taxon>Fungi</taxon>
        <taxon>Dikarya</taxon>
        <taxon>Ascomycota</taxon>
        <taxon>Pezizomycotina</taxon>
        <taxon>Dothideomycetes</taxon>
        <taxon>Pleosporomycetidae</taxon>
        <taxon>Pleosporales</taxon>
        <taxon>Pleosporineae</taxon>
        <taxon>Didymellaceae</taxon>
        <taxon>Didymella</taxon>
    </lineage>
</organism>
<sequence>MSLLLKSTLLASVAAAQLTTSIWMPGAANANQSFVGSVVSLQKDRTTISMAFDGEAIETEYYGSGPDLVTVGGTTYVAYEATAIDEEGSVTVTVSLACSRADGSAVPTCTAATKIDGAAAEIVSGLESAASTTTMSGDEQYFLNNFKLVITAGTEKLSASAAATHTASEPTPTGSSTRSSSASAASAASSAASSGVAQATGAAVSMRSLAPVLAGMGAAAAFFV</sequence>
<dbReference type="EMBL" id="ML978973">
    <property type="protein sequence ID" value="KAF1927096.1"/>
    <property type="molecule type" value="Genomic_DNA"/>
</dbReference>
<evidence type="ECO:0000313" key="3">
    <source>
        <dbReference type="EMBL" id="KAF1927096.1"/>
    </source>
</evidence>
<reference evidence="3" key="1">
    <citation type="journal article" date="2020" name="Stud. Mycol.">
        <title>101 Dothideomycetes genomes: a test case for predicting lifestyles and emergence of pathogens.</title>
        <authorList>
            <person name="Haridas S."/>
            <person name="Albert R."/>
            <person name="Binder M."/>
            <person name="Bloem J."/>
            <person name="Labutti K."/>
            <person name="Salamov A."/>
            <person name="Andreopoulos B."/>
            <person name="Baker S."/>
            <person name="Barry K."/>
            <person name="Bills G."/>
            <person name="Bluhm B."/>
            <person name="Cannon C."/>
            <person name="Castanera R."/>
            <person name="Culley D."/>
            <person name="Daum C."/>
            <person name="Ezra D."/>
            <person name="Gonzalez J."/>
            <person name="Henrissat B."/>
            <person name="Kuo A."/>
            <person name="Liang C."/>
            <person name="Lipzen A."/>
            <person name="Lutzoni F."/>
            <person name="Magnuson J."/>
            <person name="Mondo S."/>
            <person name="Nolan M."/>
            <person name="Ohm R."/>
            <person name="Pangilinan J."/>
            <person name="Park H.-J."/>
            <person name="Ramirez L."/>
            <person name="Alfaro M."/>
            <person name="Sun H."/>
            <person name="Tritt A."/>
            <person name="Yoshinaga Y."/>
            <person name="Zwiers L.-H."/>
            <person name="Turgeon B."/>
            <person name="Goodwin S."/>
            <person name="Spatafora J."/>
            <person name="Crous P."/>
            <person name="Grigoriev I."/>
        </authorList>
    </citation>
    <scope>NUCLEOTIDE SEQUENCE</scope>
    <source>
        <strain evidence="3">CBS 183.55</strain>
    </source>
</reference>
<feature type="signal peptide" evidence="2">
    <location>
        <begin position="1"/>
        <end position="15"/>
    </location>
</feature>
<feature type="chain" id="PRO_5025475803" description="GPI anchored protein" evidence="2">
    <location>
        <begin position="16"/>
        <end position="224"/>
    </location>
</feature>
<evidence type="ECO:0000256" key="1">
    <source>
        <dbReference type="SAM" id="MobiDB-lite"/>
    </source>
</evidence>
<dbReference type="OrthoDB" id="3795220at2759"/>
<evidence type="ECO:0000313" key="4">
    <source>
        <dbReference type="Proteomes" id="UP000800082"/>
    </source>
</evidence>
<proteinExistence type="predicted"/>
<evidence type="ECO:0000256" key="2">
    <source>
        <dbReference type="SAM" id="SignalP"/>
    </source>
</evidence>